<name>A0A7K9HD52_9PICI</name>
<feature type="domain" description="Torsin-1A C-terminal" evidence="3">
    <location>
        <begin position="340"/>
        <end position="397"/>
    </location>
</feature>
<dbReference type="Proteomes" id="UP000534107">
    <property type="component" value="Unassembled WGS sequence"/>
</dbReference>
<dbReference type="PRINTS" id="PR00300">
    <property type="entry name" value="CLPPROTEASEA"/>
</dbReference>
<comment type="caution">
    <text evidence="4">The sequence shown here is derived from an EMBL/GenBank/DDBJ whole genome shotgun (WGS) entry which is preliminary data.</text>
</comment>
<feature type="chain" id="PRO_5029809493" evidence="2">
    <location>
        <begin position="18"/>
        <end position="399"/>
    </location>
</feature>
<dbReference type="InterPro" id="IPR001270">
    <property type="entry name" value="ClpA/B"/>
</dbReference>
<sequence>GLPCCFLILLLLGSLEALRSRGTLTSPREEEQGPTGKLERWGRMRYETVKNHLRAVGALSKQYWQYLACKVWKEGCKEEEGEEKSSRSLGWSVPLVGQDYLEILSAWYCSFGKCCKTGDCRIVNNITGLEADLNAQLHGQHLAKEIVVRALQGFLRNAQPEKALVLSFHGWSGTGKNFVARMVASHLYQDGLKSECVKVFISLFHFPHHMYVDSYKAQLKKQISETVQLCKQSLFIFDEAEKLHFGLLDAIKPFMAHYGNKGKVDYQRPIFLFLSNLGGNTINKVALDFWRAGWAREEISMEFLEQQLRLELQKPKENSYASSHILEENLIDFFVPFLPLEYHHVKLCTRDAFLARGLPYTEAALDDVARMMVFVPKEEKLFSAQGCKSVSQRINYFLP</sequence>
<accession>A0A7K9HD52</accession>
<dbReference type="EMBL" id="VWZO01004369">
    <property type="protein sequence ID" value="NXH11763.1"/>
    <property type="molecule type" value="Genomic_DNA"/>
</dbReference>
<evidence type="ECO:0000313" key="4">
    <source>
        <dbReference type="EMBL" id="NXH11763.1"/>
    </source>
</evidence>
<dbReference type="AlphaFoldDB" id="A0A7K9HD52"/>
<keyword evidence="2" id="KW-0732">Signal</keyword>
<feature type="non-terminal residue" evidence="4">
    <location>
        <position position="399"/>
    </location>
</feature>
<evidence type="ECO:0000259" key="3">
    <source>
        <dbReference type="Pfam" id="PF21376"/>
    </source>
</evidence>
<dbReference type="GO" id="GO:0005788">
    <property type="term" value="C:endoplasmic reticulum lumen"/>
    <property type="evidence" value="ECO:0007669"/>
    <property type="project" value="TreeGrafter"/>
</dbReference>
<reference evidence="4 5" key="1">
    <citation type="submission" date="2019-09" db="EMBL/GenBank/DDBJ databases">
        <title>Bird 10,000 Genomes (B10K) Project - Family phase.</title>
        <authorList>
            <person name="Zhang G."/>
        </authorList>
    </citation>
    <scope>NUCLEOTIDE SEQUENCE [LARGE SCALE GENOMIC DNA]</scope>
    <source>
        <strain evidence="4">B10K-DU-001-16</strain>
        <tissue evidence="4">Muscle</tissue>
    </source>
</reference>
<protein>
    <submittedName>
        <fullName evidence="4">TOR3A protein</fullName>
    </submittedName>
</protein>
<dbReference type="GO" id="GO:0016887">
    <property type="term" value="F:ATP hydrolysis activity"/>
    <property type="evidence" value="ECO:0007669"/>
    <property type="project" value="InterPro"/>
</dbReference>
<dbReference type="Pfam" id="PF06309">
    <property type="entry name" value="Torsin"/>
    <property type="match status" value="1"/>
</dbReference>
<keyword evidence="5" id="KW-1185">Reference proteome</keyword>
<dbReference type="GO" id="GO:0005635">
    <property type="term" value="C:nuclear envelope"/>
    <property type="evidence" value="ECO:0007669"/>
    <property type="project" value="TreeGrafter"/>
</dbReference>
<dbReference type="Gene3D" id="3.40.50.300">
    <property type="entry name" value="P-loop containing nucleotide triphosphate hydrolases"/>
    <property type="match status" value="1"/>
</dbReference>
<organism evidence="4 5">
    <name type="scientific">Bucco capensis</name>
    <name type="common">collared puffbird</name>
    <dbReference type="NCBI Taxonomy" id="135168"/>
    <lineage>
        <taxon>Eukaryota</taxon>
        <taxon>Metazoa</taxon>
        <taxon>Chordata</taxon>
        <taxon>Craniata</taxon>
        <taxon>Vertebrata</taxon>
        <taxon>Euteleostomi</taxon>
        <taxon>Archelosauria</taxon>
        <taxon>Archosauria</taxon>
        <taxon>Dinosauria</taxon>
        <taxon>Saurischia</taxon>
        <taxon>Theropoda</taxon>
        <taxon>Coelurosauria</taxon>
        <taxon>Aves</taxon>
        <taxon>Neognathae</taxon>
        <taxon>Neoaves</taxon>
        <taxon>Telluraves</taxon>
        <taxon>Coraciimorphae</taxon>
        <taxon>Piciformes</taxon>
        <taxon>Bucconidae</taxon>
        <taxon>Bucco</taxon>
    </lineage>
</organism>
<dbReference type="PANTHER" id="PTHR10760:SF3">
    <property type="entry name" value="TORSIN-3A"/>
    <property type="match status" value="1"/>
</dbReference>
<comment type="similarity">
    <text evidence="1">Belongs to the ClpA/ClpB family. Torsin subfamily.</text>
</comment>
<dbReference type="PANTHER" id="PTHR10760">
    <property type="entry name" value="TORSIN"/>
    <property type="match status" value="1"/>
</dbReference>
<evidence type="ECO:0000313" key="5">
    <source>
        <dbReference type="Proteomes" id="UP000534107"/>
    </source>
</evidence>
<dbReference type="InterPro" id="IPR010448">
    <property type="entry name" value="Torsin"/>
</dbReference>
<dbReference type="InterPro" id="IPR049337">
    <property type="entry name" value="TOR1A_C"/>
</dbReference>
<gene>
    <name evidence="4" type="primary">Tor3a</name>
    <name evidence="4" type="ORF">BUCCAP_R09521</name>
</gene>
<dbReference type="Pfam" id="PF21376">
    <property type="entry name" value="TOR1A_C"/>
    <property type="match status" value="1"/>
</dbReference>
<dbReference type="SUPFAM" id="SSF52540">
    <property type="entry name" value="P-loop containing nucleoside triphosphate hydrolases"/>
    <property type="match status" value="1"/>
</dbReference>
<evidence type="ECO:0000256" key="2">
    <source>
        <dbReference type="SAM" id="SignalP"/>
    </source>
</evidence>
<evidence type="ECO:0000256" key="1">
    <source>
        <dbReference type="ARBA" id="ARBA00006235"/>
    </source>
</evidence>
<feature type="non-terminal residue" evidence="4">
    <location>
        <position position="1"/>
    </location>
</feature>
<feature type="signal peptide" evidence="2">
    <location>
        <begin position="1"/>
        <end position="17"/>
    </location>
</feature>
<dbReference type="GO" id="GO:0005524">
    <property type="term" value="F:ATP binding"/>
    <property type="evidence" value="ECO:0007669"/>
    <property type="project" value="InterPro"/>
</dbReference>
<proteinExistence type="inferred from homology"/>
<dbReference type="OrthoDB" id="19623at2759"/>
<dbReference type="InterPro" id="IPR027417">
    <property type="entry name" value="P-loop_NTPase"/>
</dbReference>